<dbReference type="PANTHER" id="PTHR43736:SF1">
    <property type="entry name" value="DIHYDRONEOPTERIN TRIPHOSPHATE DIPHOSPHATASE"/>
    <property type="match status" value="1"/>
</dbReference>
<dbReference type="Gene3D" id="3.90.79.10">
    <property type="entry name" value="Nucleoside Triphosphate Pyrophosphohydrolase"/>
    <property type="match status" value="1"/>
</dbReference>
<comment type="caution">
    <text evidence="2">The sequence shown here is derived from an EMBL/GenBank/DDBJ whole genome shotgun (WGS) entry which is preliminary data.</text>
</comment>
<accession>A0A1Q8RN99</accession>
<dbReference type="InterPro" id="IPR000086">
    <property type="entry name" value="NUDIX_hydrolase_dom"/>
</dbReference>
<gene>
    <name evidence="2" type="ORF">CCHL11_07788</name>
</gene>
<dbReference type="CDD" id="cd02883">
    <property type="entry name" value="NUDIX_Hydrolase"/>
    <property type="match status" value="1"/>
</dbReference>
<protein>
    <recommendedName>
        <fullName evidence="1">Nudix hydrolase domain-containing protein</fullName>
    </recommendedName>
</protein>
<dbReference type="InterPro" id="IPR015797">
    <property type="entry name" value="NUDIX_hydrolase-like_dom_sf"/>
</dbReference>
<evidence type="ECO:0000313" key="3">
    <source>
        <dbReference type="Proteomes" id="UP000186583"/>
    </source>
</evidence>
<dbReference type="Pfam" id="PF00293">
    <property type="entry name" value="NUDIX"/>
    <property type="match status" value="1"/>
</dbReference>
<dbReference type="PANTHER" id="PTHR43736">
    <property type="entry name" value="ADP-RIBOSE PYROPHOSPHATASE"/>
    <property type="match status" value="1"/>
</dbReference>
<dbReference type="Proteomes" id="UP000186583">
    <property type="component" value="Unassembled WGS sequence"/>
</dbReference>
<evidence type="ECO:0000259" key="1">
    <source>
        <dbReference type="PROSITE" id="PS51462"/>
    </source>
</evidence>
<organism evidence="2 3">
    <name type="scientific">Colletotrichum chlorophyti</name>
    <dbReference type="NCBI Taxonomy" id="708187"/>
    <lineage>
        <taxon>Eukaryota</taxon>
        <taxon>Fungi</taxon>
        <taxon>Dikarya</taxon>
        <taxon>Ascomycota</taxon>
        <taxon>Pezizomycotina</taxon>
        <taxon>Sordariomycetes</taxon>
        <taxon>Hypocreomycetidae</taxon>
        <taxon>Glomerellales</taxon>
        <taxon>Glomerellaceae</taxon>
        <taxon>Colletotrichum</taxon>
    </lineage>
</organism>
<keyword evidence="3" id="KW-1185">Reference proteome</keyword>
<proteinExistence type="predicted"/>
<feature type="domain" description="Nudix hydrolase" evidence="1">
    <location>
        <begin position="36"/>
        <end position="229"/>
    </location>
</feature>
<reference evidence="2 3" key="1">
    <citation type="submission" date="2016-11" db="EMBL/GenBank/DDBJ databases">
        <title>Draft Genome Assembly of Colletotrichum chlorophyti a pathogen of herbaceous plants.</title>
        <authorList>
            <person name="Gan P."/>
            <person name="Narusaka M."/>
            <person name="Tsushima A."/>
            <person name="Narusaka Y."/>
            <person name="Takano Y."/>
            <person name="Shirasu K."/>
        </authorList>
    </citation>
    <scope>NUCLEOTIDE SEQUENCE [LARGE SCALE GENOMIC DNA]</scope>
    <source>
        <strain evidence="2 3">NTL11</strain>
    </source>
</reference>
<dbReference type="AlphaFoldDB" id="A0A1Q8RN99"/>
<dbReference type="OrthoDB" id="276276at2759"/>
<sequence>MPPPPPHPPLSYKTSPTLHPYTLRYHPVATSAVPYTHTLCVGAAVVRLAPPAPDQGPRRRPRILLLQRSATEKALPHRWELPGGGAEPRDLDSLSSAARELWEETGLRAVHARGLVGCYQWAGLGPSEDATPVPGDQAWSLPNGRVGVIVPPVPDAAAAAGGREVTPPERRDAWRKYTYLFEVETDADGDARVVIDPEEHETFVWASEDEVRADRCGDVRLDWTSENQKLDVLKAFEMVKK</sequence>
<dbReference type="EMBL" id="MPGH01000155">
    <property type="protein sequence ID" value="OLN85771.1"/>
    <property type="molecule type" value="Genomic_DNA"/>
</dbReference>
<dbReference type="SUPFAM" id="SSF55811">
    <property type="entry name" value="Nudix"/>
    <property type="match status" value="1"/>
</dbReference>
<dbReference type="PROSITE" id="PS51462">
    <property type="entry name" value="NUDIX"/>
    <property type="match status" value="1"/>
</dbReference>
<dbReference type="STRING" id="708187.A0A1Q8RN99"/>
<name>A0A1Q8RN99_9PEZI</name>
<evidence type="ECO:0000313" key="2">
    <source>
        <dbReference type="EMBL" id="OLN85771.1"/>
    </source>
</evidence>